<gene>
    <name evidence="1" type="ordered locus">BPUM_1761</name>
</gene>
<dbReference type="GeneID" id="5621021"/>
<evidence type="ECO:0000313" key="1">
    <source>
        <dbReference type="EMBL" id="ABV62433.1"/>
    </source>
</evidence>
<dbReference type="eggNOG" id="ENOG5031WUV">
    <property type="taxonomic scope" value="Bacteria"/>
</dbReference>
<evidence type="ECO:0000313" key="2">
    <source>
        <dbReference type="Proteomes" id="UP000001355"/>
    </source>
</evidence>
<dbReference type="EMBL" id="CP000813">
    <property type="protein sequence ID" value="ABV62433.1"/>
    <property type="molecule type" value="Genomic_DNA"/>
</dbReference>
<accession>A8FDW6</accession>
<organism evidence="1 2">
    <name type="scientific">Bacillus pumilus (strain SAFR-032)</name>
    <dbReference type="NCBI Taxonomy" id="315750"/>
    <lineage>
        <taxon>Bacteria</taxon>
        <taxon>Bacillati</taxon>
        <taxon>Bacillota</taxon>
        <taxon>Bacilli</taxon>
        <taxon>Bacillales</taxon>
        <taxon>Bacillaceae</taxon>
        <taxon>Bacillus</taxon>
    </lineage>
</organism>
<evidence type="ECO:0008006" key="3">
    <source>
        <dbReference type="Google" id="ProtNLM"/>
    </source>
</evidence>
<proteinExistence type="predicted"/>
<dbReference type="KEGG" id="bpu:BPUM_1761"/>
<dbReference type="HOGENOM" id="CLU_153159_0_0_9"/>
<sequence length="152" mass="17607">MCSQSNFIIRGFNIFRELDNLLSADTTVDSWYDDGCLIASEIISDFSLNDWEELSNQVLNKPIEWQRKIAYCLDNECNEYELNILIDLLNTNDNELFEICIDTLRSFPIEEGKKLILKHPQILERVNHEVATTTNSPVKVVLQDFLSKMTSN</sequence>
<reference evidence="1 2" key="3">
    <citation type="journal article" date="2013" name="PLoS ONE">
        <title>Candidate genes that may be responsible for the unusual resistances exhibited by Bacillus pumilus SAFR-032 spores.</title>
        <authorList>
            <person name="Tirumalai M.R."/>
            <person name="Rastogi R."/>
            <person name="Zamani N."/>
            <person name="O'Bryant Williams E."/>
            <person name="Allen S."/>
            <person name="Diouf F."/>
            <person name="Kwende S."/>
            <person name="Weinstock G.M."/>
            <person name="Venkateswaran K.J."/>
            <person name="Fox G.E."/>
        </authorList>
    </citation>
    <scope>NUCLEOTIDE SEQUENCE [LARGE SCALE GENOMIC DNA]</scope>
    <source>
        <strain evidence="1 2">SAFR-032</strain>
    </source>
</reference>
<reference evidence="1 2" key="1">
    <citation type="journal article" date="2007" name="PLoS ONE">
        <title>Paradoxical DNA repair and peroxide resistance gene conservation in Bacillus pumilus SAFR-032.</title>
        <authorList>
            <person name="Gioia J."/>
            <person name="Yerrapragada S."/>
            <person name="Qin X."/>
            <person name="Jiang H."/>
            <person name="Igboeli O.C."/>
            <person name="Muzny D."/>
            <person name="Dugan-Rocha S."/>
            <person name="Ding Y."/>
            <person name="Hawes A."/>
            <person name="Liu W."/>
            <person name="Perez L."/>
            <person name="Kovar C."/>
            <person name="Dinh H."/>
            <person name="Lee S."/>
            <person name="Nazareth L."/>
            <person name="Blyth P."/>
            <person name="Holder M."/>
            <person name="Buhay C."/>
            <person name="Tirumalai M.R."/>
            <person name="Liu Y."/>
            <person name="Dasgupta I."/>
            <person name="Bokhetache L."/>
            <person name="Fujita M."/>
            <person name="Karouia F."/>
            <person name="Eswara Moorthy P."/>
            <person name="Siefert J."/>
            <person name="Uzman A."/>
            <person name="Buzumbo P."/>
            <person name="Verma A."/>
            <person name="Zwiya H."/>
            <person name="McWilliams B.D."/>
            <person name="Olowu A."/>
            <person name="Clinkenbeard K.D."/>
            <person name="Newcombe D."/>
            <person name="Golebiewski L."/>
            <person name="Petrosino J.F."/>
            <person name="Nicholson W.L."/>
            <person name="Fox G.E."/>
            <person name="Venkateswaran K."/>
            <person name="Highlander S.K."/>
            <person name="Weinstock G.M."/>
        </authorList>
    </citation>
    <scope>NUCLEOTIDE SEQUENCE [LARGE SCALE GENOMIC DNA]</scope>
    <source>
        <strain evidence="1 2">SAFR-032</strain>
    </source>
</reference>
<keyword evidence="2" id="KW-1185">Reference proteome</keyword>
<dbReference type="AlphaFoldDB" id="A8FDW6"/>
<name>A8FDW6_BACP2</name>
<dbReference type="RefSeq" id="WP_012010160.1">
    <property type="nucleotide sequence ID" value="NC_009848.4"/>
</dbReference>
<dbReference type="Proteomes" id="UP000001355">
    <property type="component" value="Chromosome"/>
</dbReference>
<reference evidence="1 2" key="2">
    <citation type="journal article" date="2013" name="Extremophiles">
        <title>An ICEBs1-like element may be associated with the extreme radiation and desiccation resistance of Bacillus pumilus SAFR-032 spores.</title>
        <authorList>
            <person name="Tirumalai M.R."/>
            <person name="Fox G.E."/>
        </authorList>
    </citation>
    <scope>NUCLEOTIDE SEQUENCE [LARGE SCALE GENOMIC DNA]</scope>
    <source>
        <strain evidence="1 2">SAFR-032</strain>
    </source>
</reference>
<protein>
    <recommendedName>
        <fullName evidence="3">HEAT repeat domain-containing protein</fullName>
    </recommendedName>
</protein>